<evidence type="ECO:0000256" key="1">
    <source>
        <dbReference type="SAM" id="MobiDB-lite"/>
    </source>
</evidence>
<comment type="caution">
    <text evidence="2">The sequence shown here is derived from an EMBL/GenBank/DDBJ whole genome shotgun (WGS) entry which is preliminary data.</text>
</comment>
<gene>
    <name evidence="2" type="ORF">AVEN_202860_1</name>
</gene>
<dbReference type="EMBL" id="BGPR01015772">
    <property type="protein sequence ID" value="GBN70548.1"/>
    <property type="molecule type" value="Genomic_DNA"/>
</dbReference>
<accession>A0A4Y2R4L2</accession>
<proteinExistence type="predicted"/>
<name>A0A4Y2R4L2_ARAVE</name>
<dbReference type="AlphaFoldDB" id="A0A4Y2R4L2"/>
<evidence type="ECO:0000313" key="2">
    <source>
        <dbReference type="EMBL" id="GBN70548.1"/>
    </source>
</evidence>
<sequence length="101" mass="11313">MNWNPFTKQKVFLGEKGVSDMEPSHSDIKLSFRQSKPHRNPRFNPLIPKTIGIKAPQNTGKPGSYIKDKGNSLPPQKPQLTVQILRPPTPLIPQTHLGDPL</sequence>
<feature type="region of interest" description="Disordered" evidence="1">
    <location>
        <begin position="34"/>
        <end position="77"/>
    </location>
</feature>
<protein>
    <submittedName>
        <fullName evidence="2">Uncharacterized protein</fullName>
    </submittedName>
</protein>
<organism evidence="2 3">
    <name type="scientific">Araneus ventricosus</name>
    <name type="common">Orbweaver spider</name>
    <name type="synonym">Epeira ventricosa</name>
    <dbReference type="NCBI Taxonomy" id="182803"/>
    <lineage>
        <taxon>Eukaryota</taxon>
        <taxon>Metazoa</taxon>
        <taxon>Ecdysozoa</taxon>
        <taxon>Arthropoda</taxon>
        <taxon>Chelicerata</taxon>
        <taxon>Arachnida</taxon>
        <taxon>Araneae</taxon>
        <taxon>Araneomorphae</taxon>
        <taxon>Entelegynae</taxon>
        <taxon>Araneoidea</taxon>
        <taxon>Araneidae</taxon>
        <taxon>Araneus</taxon>
    </lineage>
</organism>
<dbReference type="Proteomes" id="UP000499080">
    <property type="component" value="Unassembled WGS sequence"/>
</dbReference>
<keyword evidence="3" id="KW-1185">Reference proteome</keyword>
<reference evidence="2 3" key="1">
    <citation type="journal article" date="2019" name="Sci. Rep.">
        <title>Orb-weaving spider Araneus ventricosus genome elucidates the spidroin gene catalogue.</title>
        <authorList>
            <person name="Kono N."/>
            <person name="Nakamura H."/>
            <person name="Ohtoshi R."/>
            <person name="Moran D.A.P."/>
            <person name="Shinohara A."/>
            <person name="Yoshida Y."/>
            <person name="Fujiwara M."/>
            <person name="Mori M."/>
            <person name="Tomita M."/>
            <person name="Arakawa K."/>
        </authorList>
    </citation>
    <scope>NUCLEOTIDE SEQUENCE [LARGE SCALE GENOMIC DNA]</scope>
</reference>
<evidence type="ECO:0000313" key="3">
    <source>
        <dbReference type="Proteomes" id="UP000499080"/>
    </source>
</evidence>